<comment type="subcellular location">
    <subcellularLocation>
        <location evidence="1">Membrane</location>
        <topology evidence="1">Multi-pass membrane protein</topology>
    </subcellularLocation>
</comment>
<evidence type="ECO:0000256" key="6">
    <source>
        <dbReference type="SAM" id="Phobius"/>
    </source>
</evidence>
<dbReference type="PANTHER" id="PTHR23510:SF64">
    <property type="entry name" value="INNER MEMBRANE TRANSPORT PROTEIN YAJR"/>
    <property type="match status" value="1"/>
</dbReference>
<gene>
    <name evidence="8" type="ORF">FisN_17Hh037</name>
</gene>
<feature type="transmembrane region" description="Helical" evidence="6">
    <location>
        <begin position="851"/>
        <end position="873"/>
    </location>
</feature>
<keyword evidence="4 6" id="KW-0472">Membrane</keyword>
<keyword evidence="2 6" id="KW-0812">Transmembrane</keyword>
<dbReference type="PROSITE" id="PS51382">
    <property type="entry name" value="SPX"/>
    <property type="match status" value="1"/>
</dbReference>
<feature type="transmembrane region" description="Helical" evidence="6">
    <location>
        <begin position="1304"/>
        <end position="1323"/>
    </location>
</feature>
<feature type="transmembrane region" description="Helical" evidence="6">
    <location>
        <begin position="1147"/>
        <end position="1171"/>
    </location>
</feature>
<dbReference type="InterPro" id="IPR036259">
    <property type="entry name" value="MFS_trans_sf"/>
</dbReference>
<dbReference type="EMBL" id="BDSP01000061">
    <property type="protein sequence ID" value="GAX13108.1"/>
    <property type="molecule type" value="Genomic_DNA"/>
</dbReference>
<name>A0A1Z5JH59_FISSO</name>
<keyword evidence="3 6" id="KW-1133">Transmembrane helix</keyword>
<feature type="region of interest" description="Disordered" evidence="5">
    <location>
        <begin position="390"/>
        <end position="442"/>
    </location>
</feature>
<evidence type="ECO:0000256" key="5">
    <source>
        <dbReference type="SAM" id="MobiDB-lite"/>
    </source>
</evidence>
<reference evidence="8 9" key="1">
    <citation type="journal article" date="2015" name="Plant Cell">
        <title>Oil accumulation by the oleaginous diatom Fistulifera solaris as revealed by the genome and transcriptome.</title>
        <authorList>
            <person name="Tanaka T."/>
            <person name="Maeda Y."/>
            <person name="Veluchamy A."/>
            <person name="Tanaka M."/>
            <person name="Abida H."/>
            <person name="Marechal E."/>
            <person name="Bowler C."/>
            <person name="Muto M."/>
            <person name="Sunaga Y."/>
            <person name="Tanaka M."/>
            <person name="Yoshino T."/>
            <person name="Taniguchi T."/>
            <person name="Fukuda Y."/>
            <person name="Nemoto M."/>
            <person name="Matsumoto M."/>
            <person name="Wong P.S."/>
            <person name="Aburatani S."/>
            <person name="Fujibuchi W."/>
        </authorList>
    </citation>
    <scope>NUCLEOTIDE SEQUENCE [LARGE SCALE GENOMIC DNA]</scope>
    <source>
        <strain evidence="8 9">JPCC DA0580</strain>
    </source>
</reference>
<evidence type="ECO:0000256" key="4">
    <source>
        <dbReference type="ARBA" id="ARBA00023136"/>
    </source>
</evidence>
<feature type="transmembrane region" description="Helical" evidence="6">
    <location>
        <begin position="923"/>
        <end position="946"/>
    </location>
</feature>
<feature type="transmembrane region" description="Helical" evidence="6">
    <location>
        <begin position="1343"/>
        <end position="1361"/>
    </location>
</feature>
<evidence type="ECO:0000256" key="3">
    <source>
        <dbReference type="ARBA" id="ARBA00022989"/>
    </source>
</evidence>
<feature type="transmembrane region" description="Helical" evidence="6">
    <location>
        <begin position="1183"/>
        <end position="1204"/>
    </location>
</feature>
<evidence type="ECO:0000256" key="1">
    <source>
        <dbReference type="ARBA" id="ARBA00004141"/>
    </source>
</evidence>
<evidence type="ECO:0000313" key="9">
    <source>
        <dbReference type="Proteomes" id="UP000198406"/>
    </source>
</evidence>
<feature type="transmembrane region" description="Helical" evidence="6">
    <location>
        <begin position="1025"/>
        <end position="1045"/>
    </location>
</feature>
<accession>A0A1Z5JH59</accession>
<feature type="domain" description="SPX" evidence="7">
    <location>
        <begin position="2"/>
        <end position="557"/>
    </location>
</feature>
<feature type="transmembrane region" description="Helical" evidence="6">
    <location>
        <begin position="1225"/>
        <end position="1245"/>
    </location>
</feature>
<feature type="transmembrane region" description="Helical" evidence="6">
    <location>
        <begin position="991"/>
        <end position="1013"/>
    </location>
</feature>
<dbReference type="InterPro" id="IPR004331">
    <property type="entry name" value="SPX_dom"/>
</dbReference>
<dbReference type="OrthoDB" id="5588846at2759"/>
<comment type="caution">
    <text evidence="8">The sequence shown here is derived from an EMBL/GenBank/DDBJ whole genome shotgun (WGS) entry which is preliminary data.</text>
</comment>
<dbReference type="Pfam" id="PF03105">
    <property type="entry name" value="SPX"/>
    <property type="match status" value="1"/>
</dbReference>
<feature type="region of interest" description="Disordered" evidence="5">
    <location>
        <begin position="1107"/>
        <end position="1131"/>
    </location>
</feature>
<dbReference type="InParanoid" id="A0A1Z5JH59"/>
<organism evidence="8 9">
    <name type="scientific">Fistulifera solaris</name>
    <name type="common">Oleaginous diatom</name>
    <dbReference type="NCBI Taxonomy" id="1519565"/>
    <lineage>
        <taxon>Eukaryota</taxon>
        <taxon>Sar</taxon>
        <taxon>Stramenopiles</taxon>
        <taxon>Ochrophyta</taxon>
        <taxon>Bacillariophyta</taxon>
        <taxon>Bacillariophyceae</taxon>
        <taxon>Bacillariophycidae</taxon>
        <taxon>Naviculales</taxon>
        <taxon>Naviculaceae</taxon>
        <taxon>Fistulifera</taxon>
    </lineage>
</organism>
<feature type="compositionally biased region" description="Basic and acidic residues" evidence="5">
    <location>
        <begin position="292"/>
        <end position="303"/>
    </location>
</feature>
<feature type="transmembrane region" description="Helical" evidence="6">
    <location>
        <begin position="1265"/>
        <end position="1283"/>
    </location>
</feature>
<evidence type="ECO:0000256" key="2">
    <source>
        <dbReference type="ARBA" id="ARBA00022692"/>
    </source>
</evidence>
<dbReference type="PANTHER" id="PTHR23510">
    <property type="entry name" value="INNER MEMBRANE TRANSPORT PROTEIN YAJR"/>
    <property type="match status" value="1"/>
</dbReference>
<evidence type="ECO:0000313" key="8">
    <source>
        <dbReference type="EMBL" id="GAX13108.1"/>
    </source>
</evidence>
<dbReference type="SUPFAM" id="SSF103473">
    <property type="entry name" value="MFS general substrate transporter"/>
    <property type="match status" value="1"/>
</dbReference>
<feature type="transmembrane region" description="Helical" evidence="6">
    <location>
        <begin position="885"/>
        <end position="911"/>
    </location>
</feature>
<sequence>MVGFGSSLRMARRPGWEGAYLDYETLKLLLSQIESIYEEEAQRPRDDGAFLRDGSRKERTERDFRVDLFLESDSDNAYPSADEERPEVSRNLKVIAERQPGAFIGTPGRSFAVSYSDDINSSSDDDERVQDAGCGGTLASWMMSTKAERNTKEGQHTMQRKNLGNAVASSSYDSEDYYVSNPKQANGDAFILEGREEDNPESSILSAPVRRTHVDERSSLLAASSIAHSGQKTFAPATFSSEESNDRSFSPVLSPVPLYYTTGPTIIPLTPNDPRQKLASQMPNNNPNTNRKLQEEKERERRARRERRKRTREDKVPRRLRRAHAKARAITERFIGLLNAECEKVELFVLARLGELVETAGSLRFPSFDDEYGSFQHNGASNGENVHYLADRGLHPSDSSSSDERLNSDGQGIFPWSDSSDGDANSHGSERAALPSSFSGDSVGLKISPRSRLPTVPDISVSSAGKKVVESSDTVRQQIAHFTALRQKRPIFQRNELILGEDMLFLSAGEEVDGYTSVGVELLHVLRFICVNLVAVRKICRKHDRLLLNRMLGGYYQRLGVQSNAGGRLDTLGESVSRASQKSKKDRLGLFGNTYKLVGKLDHRIQHLANSQTVEVISSCLSSALSEYEISRSRADAMTKLNSGTLAAVTPLRAGGVSKASLARGNDSLRTEFEKTDDAHTSDAPSTSSSIALTRLEYAVTAIHALREAARENQDYFSNYVSRSCLSFSGYYPPCEGLDGCSRETLDFLVAYNPDLALLHNVDVLFEGLTRGKWRAVHVEKLFATTIVASLIPEETPLLTAKSMMAQECDRVAQGLGSILVFSDEPFNECAKGREGNVLTRRHISSLPREAFILSRWASFLYMMNYFIAHATSNIFVMSTGSSSALAATVIGVPNIAAMLITFIHCLILSGQPNLHRQHNNVPLLRLLFALASSFAIIGNVVNAHAINIGSIRLAILGRFVYGLSATEILQRHILSMSGHRFIVSESASLVFSRIAGTATGLFLGACIEALPLLVNALDVRFLRAANWLLILTWLILLIAICMRFRELEYVALKADSHRQGAVDAAVQGMSDGSSSESDSPNPTRMLYGAERADLNDDLLTALDKAKHPSVPSSHDSYQSKRNRAPGTPIKKRSRNWRNFVVRIRKLLDFHIGIPVSLFILFVASFCVEAFFTGTPLVTNEYFGWNGAQASSFLGLLTCTTFLIHWICERVSRGFEDRSVIKRSIVLVAIGLFVTINWASIIYLATRYSVLLEETEQGQPHEYDWKFGVFQYIIGLCLIYAGGKALESASMSMLSKFSPVNIRSVVLNVGTIATFLTSLARLLADLQVSMIGLSNKLINTDMVNSLSIPLLLACFVVMLVVRRHFFSLL</sequence>
<feature type="compositionally biased region" description="Polar residues" evidence="5">
    <location>
        <begin position="278"/>
        <end position="290"/>
    </location>
</feature>
<dbReference type="Proteomes" id="UP000198406">
    <property type="component" value="Unassembled WGS sequence"/>
</dbReference>
<dbReference type="GO" id="GO:0016020">
    <property type="term" value="C:membrane"/>
    <property type="evidence" value="ECO:0007669"/>
    <property type="project" value="UniProtKB-SubCell"/>
</dbReference>
<feature type="compositionally biased region" description="Polar residues" evidence="5">
    <location>
        <begin position="417"/>
        <end position="427"/>
    </location>
</feature>
<keyword evidence="9" id="KW-1185">Reference proteome</keyword>
<feature type="region of interest" description="Disordered" evidence="5">
    <location>
        <begin position="267"/>
        <end position="320"/>
    </location>
</feature>
<evidence type="ECO:0000259" key="7">
    <source>
        <dbReference type="PROSITE" id="PS51382"/>
    </source>
</evidence>
<proteinExistence type="predicted"/>
<dbReference type="InterPro" id="IPR051068">
    <property type="entry name" value="MFS_Domain-Containing_Protein"/>
</dbReference>
<protein>
    <recommendedName>
        <fullName evidence="7">SPX domain-containing protein</fullName>
    </recommendedName>
</protein>